<dbReference type="InterPro" id="IPR051614">
    <property type="entry name" value="UPF0045_domain"/>
</dbReference>
<dbReference type="InterPro" id="IPR029756">
    <property type="entry name" value="MTH1187/YkoF-like"/>
</dbReference>
<organism evidence="4 5">
    <name type="scientific">Bhargavaea beijingensis</name>
    <dbReference type="NCBI Taxonomy" id="426756"/>
    <lineage>
        <taxon>Bacteria</taxon>
        <taxon>Bacillati</taxon>
        <taxon>Bacillota</taxon>
        <taxon>Bacilli</taxon>
        <taxon>Bacillales</taxon>
        <taxon>Caryophanaceae</taxon>
        <taxon>Bhargavaea</taxon>
    </lineage>
</organism>
<name>A0A1G7AAA7_9BACL</name>
<dbReference type="STRING" id="426756.SAMN04488126_103229"/>
<evidence type="ECO:0000313" key="4">
    <source>
        <dbReference type="EMBL" id="SDE10806.1"/>
    </source>
</evidence>
<protein>
    <submittedName>
        <fullName evidence="3">Thiamine-binding protein</fullName>
    </submittedName>
    <submittedName>
        <fullName evidence="4">Uncharacterized conserved protein YqgV, UPF0045/DUF77 family</fullName>
    </submittedName>
</protein>
<dbReference type="Proteomes" id="UP000272481">
    <property type="component" value="Unassembled WGS sequence"/>
</dbReference>
<dbReference type="EMBL" id="FNAR01000003">
    <property type="protein sequence ID" value="SDE10806.1"/>
    <property type="molecule type" value="Genomic_DNA"/>
</dbReference>
<dbReference type="GO" id="GO:0005829">
    <property type="term" value="C:cytosol"/>
    <property type="evidence" value="ECO:0007669"/>
    <property type="project" value="TreeGrafter"/>
</dbReference>
<gene>
    <name evidence="3" type="ORF">EJA12_02990</name>
    <name evidence="4" type="ORF">SAMN04488126_103229</name>
</gene>
<dbReference type="Proteomes" id="UP000198823">
    <property type="component" value="Unassembled WGS sequence"/>
</dbReference>
<sequence>MAHALLGIQIIPKVPGGGDVIPYVDEAIAVIGASGVRYEVGPLETVMEGELGTLLDIVKQMNEKMIQAGCPGVLSQVKISYRPEGMSMDALTEKYRG</sequence>
<evidence type="ECO:0000313" key="5">
    <source>
        <dbReference type="Proteomes" id="UP000198823"/>
    </source>
</evidence>
<feature type="domain" description="Thiamine-binding protein" evidence="2">
    <location>
        <begin position="8"/>
        <end position="95"/>
    </location>
</feature>
<proteinExistence type="inferred from homology"/>
<dbReference type="InterPro" id="IPR002767">
    <property type="entry name" value="Thiamine_BP"/>
</dbReference>
<comment type="similarity">
    <text evidence="1">Belongs to the UPF0045 family.</text>
</comment>
<reference evidence="4 5" key="1">
    <citation type="submission" date="2016-10" db="EMBL/GenBank/DDBJ databases">
        <authorList>
            <person name="de Groot N.N."/>
        </authorList>
    </citation>
    <scope>NUCLEOTIDE SEQUENCE [LARGE SCALE GENOMIC DNA]</scope>
    <source>
        <strain evidence="4 5">CGMCC 1.6762</strain>
    </source>
</reference>
<evidence type="ECO:0000313" key="3">
    <source>
        <dbReference type="EMBL" id="RSK35554.1"/>
    </source>
</evidence>
<evidence type="ECO:0000313" key="6">
    <source>
        <dbReference type="Proteomes" id="UP000272481"/>
    </source>
</evidence>
<evidence type="ECO:0000259" key="2">
    <source>
        <dbReference type="Pfam" id="PF01910"/>
    </source>
</evidence>
<dbReference type="Pfam" id="PF01910">
    <property type="entry name" value="Thiamine_BP"/>
    <property type="match status" value="1"/>
</dbReference>
<reference evidence="3 6" key="2">
    <citation type="submission" date="2018-12" db="EMBL/GenBank/DDBJ databases">
        <title>Comparitive functional genomics of dry heat resistant strains isolated from the viking spacecraft.</title>
        <authorList>
            <person name="Seuylemezian A."/>
            <person name="Vaishampayan P."/>
        </authorList>
    </citation>
    <scope>NUCLEOTIDE SEQUENCE [LARGE SCALE GENOMIC DNA]</scope>
    <source>
        <strain evidence="3 6">M6-11</strain>
    </source>
</reference>
<accession>A0A1G7AAA7</accession>
<evidence type="ECO:0000256" key="1">
    <source>
        <dbReference type="ARBA" id="ARBA00010272"/>
    </source>
</evidence>
<dbReference type="Gene3D" id="3.30.70.930">
    <property type="match status" value="1"/>
</dbReference>
<dbReference type="RefSeq" id="WP_092094966.1">
    <property type="nucleotide sequence ID" value="NZ_FNAR01000003.1"/>
</dbReference>
<dbReference type="OrthoDB" id="5886358at2"/>
<keyword evidence="6" id="KW-1185">Reference proteome</keyword>
<dbReference type="PANTHER" id="PTHR33777:SF1">
    <property type="entry name" value="UPF0045 PROTEIN ECM15"/>
    <property type="match status" value="1"/>
</dbReference>
<dbReference type="PANTHER" id="PTHR33777">
    <property type="entry name" value="UPF0045 PROTEIN ECM15"/>
    <property type="match status" value="1"/>
</dbReference>
<dbReference type="EMBL" id="RWGW01000005">
    <property type="protein sequence ID" value="RSK35554.1"/>
    <property type="molecule type" value="Genomic_DNA"/>
</dbReference>
<dbReference type="AlphaFoldDB" id="A0A1G7AAA7"/>
<dbReference type="SUPFAM" id="SSF89957">
    <property type="entry name" value="MTH1187/YkoF-like"/>
    <property type="match status" value="1"/>
</dbReference>